<feature type="region of interest" description="Disordered" evidence="1">
    <location>
        <begin position="89"/>
        <end position="150"/>
    </location>
</feature>
<organism evidence="3 4">
    <name type="scientific">Bodo saltans</name>
    <name type="common">Flagellated protozoan</name>
    <dbReference type="NCBI Taxonomy" id="75058"/>
    <lineage>
        <taxon>Eukaryota</taxon>
        <taxon>Discoba</taxon>
        <taxon>Euglenozoa</taxon>
        <taxon>Kinetoplastea</taxon>
        <taxon>Metakinetoplastina</taxon>
        <taxon>Eubodonida</taxon>
        <taxon>Bodonidae</taxon>
        <taxon>Bodo</taxon>
    </lineage>
</organism>
<keyword evidence="4" id="KW-1185">Reference proteome</keyword>
<dbReference type="EMBL" id="CYKH01001741">
    <property type="protein sequence ID" value="CUI14954.1"/>
    <property type="molecule type" value="Genomic_DNA"/>
</dbReference>
<feature type="compositionally biased region" description="Low complexity" evidence="1">
    <location>
        <begin position="110"/>
        <end position="132"/>
    </location>
</feature>
<feature type="transmembrane region" description="Helical" evidence="2">
    <location>
        <begin position="489"/>
        <end position="513"/>
    </location>
</feature>
<dbReference type="Proteomes" id="UP000051952">
    <property type="component" value="Unassembled WGS sequence"/>
</dbReference>
<keyword evidence="2 3" id="KW-0812">Transmembrane</keyword>
<keyword evidence="2" id="KW-0472">Membrane</keyword>
<evidence type="ECO:0000256" key="1">
    <source>
        <dbReference type="SAM" id="MobiDB-lite"/>
    </source>
</evidence>
<dbReference type="OrthoDB" id="273823at2759"/>
<accession>A0A0S4KMS8</accession>
<dbReference type="InterPro" id="IPR011042">
    <property type="entry name" value="6-blade_b-propeller_TolB-like"/>
</dbReference>
<name>A0A0S4KMS8_BODSA</name>
<proteinExistence type="predicted"/>
<feature type="compositionally biased region" description="Polar residues" evidence="1">
    <location>
        <begin position="133"/>
        <end position="150"/>
    </location>
</feature>
<protein>
    <submittedName>
        <fullName evidence="3">Transmembrane protein, putative</fullName>
    </submittedName>
</protein>
<dbReference type="Gene3D" id="2.120.10.30">
    <property type="entry name" value="TolB, C-terminal domain"/>
    <property type="match status" value="1"/>
</dbReference>
<feature type="transmembrane region" description="Helical" evidence="2">
    <location>
        <begin position="593"/>
        <end position="613"/>
    </location>
</feature>
<dbReference type="AlphaFoldDB" id="A0A0S4KMS8"/>
<evidence type="ECO:0000313" key="3">
    <source>
        <dbReference type="EMBL" id="CUI14954.1"/>
    </source>
</evidence>
<evidence type="ECO:0000313" key="4">
    <source>
        <dbReference type="Proteomes" id="UP000051952"/>
    </source>
</evidence>
<feature type="transmembrane region" description="Helical" evidence="2">
    <location>
        <begin position="423"/>
        <end position="441"/>
    </location>
</feature>
<feature type="compositionally biased region" description="Low complexity" evidence="1">
    <location>
        <begin position="89"/>
        <end position="102"/>
    </location>
</feature>
<feature type="transmembrane region" description="Helical" evidence="2">
    <location>
        <begin position="625"/>
        <end position="646"/>
    </location>
</feature>
<reference evidence="4" key="1">
    <citation type="submission" date="2015-09" db="EMBL/GenBank/DDBJ databases">
        <authorList>
            <consortium name="Pathogen Informatics"/>
        </authorList>
    </citation>
    <scope>NUCLEOTIDE SEQUENCE [LARGE SCALE GENOMIC DNA]</scope>
    <source>
        <strain evidence="4">Lake Konstanz</strain>
    </source>
</reference>
<feature type="transmembrane region" description="Helical" evidence="2">
    <location>
        <begin position="652"/>
        <end position="674"/>
    </location>
</feature>
<sequence>MKNYRIRKLVISTRNVTAVAGTGLGGSKDGPALAAATFSSFLFGAKWHCNDTSTSCGLLVADYANGAVRFVSLERYDVKLSLSSSQQHATSSISSSSNSSASEQFTRTASQSASSSPSPHPPSSMSVSHSLSTTRTHLVTQSTTNSVSSPSMMGWSISISDSQHCALLPTAGGGNSAIGRLHDVMTNSVMKAIPLSPNALPDDDGVSDGGSDGALKSFVRAASLSRQQLLLGQPLVVNLSVSLGGTLRGDNVSNDAWTLVAVELSVSPSYGASPLFTAAVVLFDVVSIDLIGREQFSTYVLHAPPSWLPASLSTFQSASLALRVMLRCPTNPKVTNDIEIVIQTPGQVQTLATEVRTATTVAQYSTSIAGPSAGAAVGRIASVRSLVLCSETTAVVQGMLSLPIDVCSDSAGADARGAILGNLVLWTAVSGLMAVVVAAYGRAARITFFAAAQIVGAPSQLLPVVVVTVPSTVSGTFYLLHSPACTLDVVLATLGVVMCMSPLAVLGVLAYVVPQHFVTHRIAKAAEANRWCLAPQLYLLVIALFPRRVRWVDKKLIADDGTTTDTTTFENESAVSFSWLGRATTVVLLEYAAVWYVVLDLAVLTGLGVLGAVSSLESATACHASAVVVVLLFAGQLVVCAVMQPFTTLFSHVYTLFTLVLSTVAAVCQVWFLFGTQAGGVDPDFLSRLLTASAVCDLLVSAVSIIRTLLDGSDAVRACYRNATKLSHLRAASPPATALLDCVCPLPSIVEVSQMEATLLQEDDAHFLDLGDDGIAFSAADDDDIAGGAEGIDQAIKGGDVINTTIAFDDENDDVIGVGEKEGDAGNEQLLLLFEHGHRSQDMLRSFYLPPTPLRNAQQLELFADD</sequence>
<keyword evidence="2" id="KW-1133">Transmembrane helix</keyword>
<dbReference type="VEuPathDB" id="TriTrypDB:BSAL_21360"/>
<gene>
    <name evidence="3" type="ORF">BSAL_21360</name>
</gene>
<evidence type="ECO:0000256" key="2">
    <source>
        <dbReference type="SAM" id="Phobius"/>
    </source>
</evidence>